<proteinExistence type="inferred from homology"/>
<evidence type="ECO:0000313" key="5">
    <source>
        <dbReference type="Proteomes" id="UP001597158"/>
    </source>
</evidence>
<dbReference type="Pfam" id="PF17482">
    <property type="entry name" value="Phage_sheath_1C"/>
    <property type="match status" value="1"/>
</dbReference>
<evidence type="ECO:0000256" key="1">
    <source>
        <dbReference type="ARBA" id="ARBA00008005"/>
    </source>
</evidence>
<dbReference type="EMBL" id="JBHTMC010000001">
    <property type="protein sequence ID" value="MFD1262028.1"/>
    <property type="molecule type" value="Genomic_DNA"/>
</dbReference>
<organism evidence="4 5">
    <name type="scientific">Thauera mechernichensis</name>
    <dbReference type="NCBI Taxonomy" id="82788"/>
    <lineage>
        <taxon>Bacteria</taxon>
        <taxon>Pseudomonadati</taxon>
        <taxon>Pseudomonadota</taxon>
        <taxon>Betaproteobacteria</taxon>
        <taxon>Rhodocyclales</taxon>
        <taxon>Zoogloeaceae</taxon>
        <taxon>Thauera</taxon>
    </lineage>
</organism>
<evidence type="ECO:0000313" key="4">
    <source>
        <dbReference type="EMBL" id="MFD1262028.1"/>
    </source>
</evidence>
<dbReference type="Pfam" id="PF04984">
    <property type="entry name" value="Phage_sheath_1"/>
    <property type="match status" value="1"/>
</dbReference>
<evidence type="ECO:0000259" key="2">
    <source>
        <dbReference type="Pfam" id="PF04984"/>
    </source>
</evidence>
<feature type="domain" description="Tail sheath protein C-terminal" evidence="3">
    <location>
        <begin position="262"/>
        <end position="357"/>
    </location>
</feature>
<feature type="domain" description="Tail sheath protein subtilisin-like" evidence="2">
    <location>
        <begin position="109"/>
        <end position="261"/>
    </location>
</feature>
<sequence>MEENFAEQIVPGTFIRVQAEGLIAPKGVSFGNVGIVGTAAAAEDVTDAIGQTHILGSMEDAAKLYAASDALSAGTLNLMRGLALLFANGARTVYAHALAAGADQTAFANGTAELLKDTINILVAPELATATALQVLPAAVNAAEGDGKDMITVIGSDASTVTAVVDQVAANKRVVLVSPGVRAYDPAAGAMVTLPGNYTAAAVAGLVASLAPQASPTNKVLAGVTQLATRYSYGQLKALLQGNVCALEDRQGIRVVRGITTEGEAFAQITTRRIVDYAKAGIRQVANPFVGRLNNERVRTALHGALDSFLTTMVVDEALTGYQLEVKATRADEVAGRCIVNVAMQPTFSIDYIRVTLALS</sequence>
<accession>A0ABW3W7P1</accession>
<dbReference type="Proteomes" id="UP001597158">
    <property type="component" value="Unassembled WGS sequence"/>
</dbReference>
<dbReference type="InterPro" id="IPR020287">
    <property type="entry name" value="Tail_sheath_C"/>
</dbReference>
<gene>
    <name evidence="4" type="ORF">ACFQ4M_00440</name>
</gene>
<dbReference type="RefSeq" id="WP_002929541.1">
    <property type="nucleotide sequence ID" value="NZ_JARQZE010000001.1"/>
</dbReference>
<comment type="similarity">
    <text evidence="1">Belongs to the myoviridae tail sheath protein family.</text>
</comment>
<evidence type="ECO:0000259" key="3">
    <source>
        <dbReference type="Pfam" id="PF17482"/>
    </source>
</evidence>
<protein>
    <submittedName>
        <fullName evidence="4">Phage tail sheath C-terminal domain-containing protein</fullName>
    </submittedName>
</protein>
<comment type="caution">
    <text evidence="4">The sequence shown here is derived from an EMBL/GenBank/DDBJ whole genome shotgun (WGS) entry which is preliminary data.</text>
</comment>
<keyword evidence="5" id="KW-1185">Reference proteome</keyword>
<dbReference type="InterPro" id="IPR035089">
    <property type="entry name" value="Phage_sheath_subtilisin"/>
</dbReference>
<name>A0ABW3W7P1_9RHOO</name>
<reference evidence="5" key="1">
    <citation type="journal article" date="2019" name="Int. J. Syst. Evol. Microbiol.">
        <title>The Global Catalogue of Microorganisms (GCM) 10K type strain sequencing project: providing services to taxonomists for standard genome sequencing and annotation.</title>
        <authorList>
            <consortium name="The Broad Institute Genomics Platform"/>
            <consortium name="The Broad Institute Genome Sequencing Center for Infectious Disease"/>
            <person name="Wu L."/>
            <person name="Ma J."/>
        </authorList>
    </citation>
    <scope>NUCLEOTIDE SEQUENCE [LARGE SCALE GENOMIC DNA]</scope>
    <source>
        <strain evidence="5">CCUG 48884</strain>
    </source>
</reference>